<dbReference type="InterPro" id="IPR036388">
    <property type="entry name" value="WH-like_DNA-bd_sf"/>
</dbReference>
<proteinExistence type="predicted"/>
<dbReference type="PANTHER" id="PTHR33204">
    <property type="entry name" value="TRANSCRIPTIONAL REGULATOR, MARR FAMILY"/>
    <property type="match status" value="1"/>
</dbReference>
<keyword evidence="3" id="KW-0804">Transcription</keyword>
<dbReference type="SUPFAM" id="SSF46785">
    <property type="entry name" value="Winged helix' DNA-binding domain"/>
    <property type="match status" value="1"/>
</dbReference>
<evidence type="ECO:0000259" key="4">
    <source>
        <dbReference type="PROSITE" id="PS51118"/>
    </source>
</evidence>
<dbReference type="InterPro" id="IPR002577">
    <property type="entry name" value="HTH_HxlR"/>
</dbReference>
<dbReference type="Proteomes" id="UP000031843">
    <property type="component" value="Chromosome secondary"/>
</dbReference>
<keyword evidence="2" id="KW-0238">DNA-binding</keyword>
<feature type="domain" description="HTH hxlR-type" evidence="4">
    <location>
        <begin position="11"/>
        <end position="110"/>
    </location>
</feature>
<dbReference type="RefSeq" id="WP_043355846.1">
    <property type="nucleotide sequence ID" value="NZ_CP010537.1"/>
</dbReference>
<dbReference type="AlphaFoldDB" id="A0A0C4YP83"/>
<protein>
    <submittedName>
        <fullName evidence="5">Transcriptional regulator, HxlR family</fullName>
    </submittedName>
</protein>
<dbReference type="STRING" id="68895.RR42_s2297"/>
<keyword evidence="6" id="KW-1185">Reference proteome</keyword>
<evidence type="ECO:0000313" key="5">
    <source>
        <dbReference type="EMBL" id="AJG23879.1"/>
    </source>
</evidence>
<accession>A0A0C4YP83</accession>
<evidence type="ECO:0000313" key="6">
    <source>
        <dbReference type="Proteomes" id="UP000031843"/>
    </source>
</evidence>
<evidence type="ECO:0000256" key="3">
    <source>
        <dbReference type="ARBA" id="ARBA00023163"/>
    </source>
</evidence>
<dbReference type="PROSITE" id="PS51118">
    <property type="entry name" value="HTH_HXLR"/>
    <property type="match status" value="1"/>
</dbReference>
<dbReference type="Pfam" id="PF01638">
    <property type="entry name" value="HxlR"/>
    <property type="match status" value="1"/>
</dbReference>
<sequence>MDLTTQELRNCSIAATLSLVGEKWTILILRDVFHGIRRFDDFLERLQCSPAVLSARLKTLTEAGILRKVSYREPGERERFEYRPTRAAVELLPVVIGLMQWGDRHLAASGQGPVTLLTAQQGRRVRAALVDDADQLVRPNDIEICHASQRPAPAAEGEFPHAPATQA</sequence>
<dbReference type="Gene3D" id="1.10.10.10">
    <property type="entry name" value="Winged helix-like DNA-binding domain superfamily/Winged helix DNA-binding domain"/>
    <property type="match status" value="1"/>
</dbReference>
<gene>
    <name evidence="5" type="ORF">RR42_s2297</name>
</gene>
<name>A0A0C4YP83_9BURK</name>
<dbReference type="EMBL" id="CP010537">
    <property type="protein sequence ID" value="AJG23879.1"/>
    <property type="molecule type" value="Genomic_DNA"/>
</dbReference>
<evidence type="ECO:0000256" key="1">
    <source>
        <dbReference type="ARBA" id="ARBA00023015"/>
    </source>
</evidence>
<organism evidence="5 6">
    <name type="scientific">Cupriavidus basilensis</name>
    <dbReference type="NCBI Taxonomy" id="68895"/>
    <lineage>
        <taxon>Bacteria</taxon>
        <taxon>Pseudomonadati</taxon>
        <taxon>Pseudomonadota</taxon>
        <taxon>Betaproteobacteria</taxon>
        <taxon>Burkholderiales</taxon>
        <taxon>Burkholderiaceae</taxon>
        <taxon>Cupriavidus</taxon>
    </lineage>
</organism>
<dbReference type="OrthoDB" id="9807069at2"/>
<dbReference type="GO" id="GO:0003677">
    <property type="term" value="F:DNA binding"/>
    <property type="evidence" value="ECO:0007669"/>
    <property type="project" value="UniProtKB-KW"/>
</dbReference>
<reference evidence="5 6" key="1">
    <citation type="journal article" date="2015" name="Genome Announc.">
        <title>Complete Genome Sequence of Cupriavidus basilensis 4G11, Isolated from the Oak Ridge Field Research Center Site.</title>
        <authorList>
            <person name="Ray J."/>
            <person name="Waters R.J."/>
            <person name="Skerker J.M."/>
            <person name="Kuehl J.V."/>
            <person name="Price M.N."/>
            <person name="Huang J."/>
            <person name="Chakraborty R."/>
            <person name="Arkin A.P."/>
            <person name="Deutschbauer A."/>
        </authorList>
    </citation>
    <scope>NUCLEOTIDE SEQUENCE [LARGE SCALE GENOMIC DNA]</scope>
    <source>
        <strain evidence="5">4G11</strain>
    </source>
</reference>
<dbReference type="KEGG" id="cbw:RR42_s2297"/>
<dbReference type="PANTHER" id="PTHR33204:SF18">
    <property type="entry name" value="TRANSCRIPTIONAL REGULATORY PROTEIN"/>
    <property type="match status" value="1"/>
</dbReference>
<evidence type="ECO:0000256" key="2">
    <source>
        <dbReference type="ARBA" id="ARBA00023125"/>
    </source>
</evidence>
<keyword evidence="1" id="KW-0805">Transcription regulation</keyword>
<dbReference type="InterPro" id="IPR036390">
    <property type="entry name" value="WH_DNA-bd_sf"/>
</dbReference>